<proteinExistence type="predicted"/>
<dbReference type="EMBL" id="BARS01008040">
    <property type="protein sequence ID" value="GAF73038.1"/>
    <property type="molecule type" value="Genomic_DNA"/>
</dbReference>
<organism evidence="1">
    <name type="scientific">marine sediment metagenome</name>
    <dbReference type="NCBI Taxonomy" id="412755"/>
    <lineage>
        <taxon>unclassified sequences</taxon>
        <taxon>metagenomes</taxon>
        <taxon>ecological metagenomes</taxon>
    </lineage>
</organism>
<reference evidence="1" key="1">
    <citation type="journal article" date="2014" name="Front. Microbiol.">
        <title>High frequency of phylogenetically diverse reductive dehalogenase-homologous genes in deep subseafloor sedimentary metagenomes.</title>
        <authorList>
            <person name="Kawai M."/>
            <person name="Futagami T."/>
            <person name="Toyoda A."/>
            <person name="Takaki Y."/>
            <person name="Nishi S."/>
            <person name="Hori S."/>
            <person name="Arai W."/>
            <person name="Tsubouchi T."/>
            <person name="Morono Y."/>
            <person name="Uchiyama I."/>
            <person name="Ito T."/>
            <person name="Fujiyama A."/>
            <person name="Inagaki F."/>
            <person name="Takami H."/>
        </authorList>
    </citation>
    <scope>NUCLEOTIDE SEQUENCE</scope>
    <source>
        <strain evidence="1">Expedition CK06-06</strain>
    </source>
</reference>
<dbReference type="InterPro" id="IPR014958">
    <property type="entry name" value="DGC"/>
</dbReference>
<evidence type="ECO:0000313" key="1">
    <source>
        <dbReference type="EMBL" id="GAF73038.1"/>
    </source>
</evidence>
<evidence type="ECO:0008006" key="2">
    <source>
        <dbReference type="Google" id="ProtNLM"/>
    </source>
</evidence>
<dbReference type="Pfam" id="PF08859">
    <property type="entry name" value="DGC"/>
    <property type="match status" value="1"/>
</dbReference>
<dbReference type="PIRSF" id="PIRSF037181">
    <property type="entry name" value="DGC"/>
    <property type="match status" value="1"/>
</dbReference>
<name>X0RW68_9ZZZZ</name>
<protein>
    <recommendedName>
        <fullName evidence="2">Zinc-binding protein</fullName>
    </recommendedName>
</protein>
<dbReference type="AlphaFoldDB" id="X0RW68"/>
<comment type="caution">
    <text evidence="1">The sequence shown here is derived from an EMBL/GenBank/DDBJ whole genome shotgun (WGS) entry which is preliminary data.</text>
</comment>
<gene>
    <name evidence="1" type="ORF">S01H1_15402</name>
</gene>
<accession>X0RW68</accession>
<feature type="non-terminal residue" evidence="1">
    <location>
        <position position="94"/>
    </location>
</feature>
<sequence length="94" mass="9990">MSKTDEGAGSVPPKRIFACSGAADVGAIADQTARRLTREGAGKMYCLAGIGGRVEEIMENTRAAEKILAIDGCEKECAKNCLEQAGFTEFAYLR</sequence>